<gene>
    <name evidence="8" type="ORF">A7K91_25100</name>
</gene>
<keyword evidence="9" id="KW-1185">Reference proteome</keyword>
<dbReference type="InterPro" id="IPR007829">
    <property type="entry name" value="TM2"/>
</dbReference>
<keyword evidence="3 6" id="KW-1133">Transmembrane helix</keyword>
<feature type="transmembrane region" description="Helical" evidence="6">
    <location>
        <begin position="112"/>
        <end position="137"/>
    </location>
</feature>
<reference evidence="8 9" key="1">
    <citation type="submission" date="2016-05" db="EMBL/GenBank/DDBJ databases">
        <title>Paenibacillus oryzae. sp. nov., isolated from the rice root.</title>
        <authorList>
            <person name="Zhang J."/>
            <person name="Zhang X."/>
        </authorList>
    </citation>
    <scope>NUCLEOTIDE SEQUENCE [LARGE SCALE GENOMIC DNA]</scope>
    <source>
        <strain evidence="8 9">1DrF-4</strain>
    </source>
</reference>
<evidence type="ECO:0000256" key="6">
    <source>
        <dbReference type="SAM" id="Phobius"/>
    </source>
</evidence>
<dbReference type="Pfam" id="PF05154">
    <property type="entry name" value="TM2"/>
    <property type="match status" value="1"/>
</dbReference>
<protein>
    <recommendedName>
        <fullName evidence="7">TM2 domain-containing protein</fullName>
    </recommendedName>
</protein>
<evidence type="ECO:0000313" key="9">
    <source>
        <dbReference type="Proteomes" id="UP000092024"/>
    </source>
</evidence>
<feature type="domain" description="TM2" evidence="7">
    <location>
        <begin position="82"/>
        <end position="133"/>
    </location>
</feature>
<evidence type="ECO:0000256" key="5">
    <source>
        <dbReference type="SAM" id="MobiDB-lite"/>
    </source>
</evidence>
<sequence length="149" mass="16597">MTTKHCFSCGAPVAPKAAHCSNCGAKLAGNPSSYPSAPPPPPPQEWFSQQQAQQQPYGNQQYQQQPYGNQPYGYSQPPVYYNQKNKIVAGLLGIFLGGFGIHKFYLGRIGWGIVYLLFCWTSIPAFIGFIEGIIYLASNDHNFHMKYSR</sequence>
<organism evidence="8 9">
    <name type="scientific">Paenibacillus oryzae</name>
    <dbReference type="NCBI Taxonomy" id="1844972"/>
    <lineage>
        <taxon>Bacteria</taxon>
        <taxon>Bacillati</taxon>
        <taxon>Bacillota</taxon>
        <taxon>Bacilli</taxon>
        <taxon>Bacillales</taxon>
        <taxon>Paenibacillaceae</taxon>
        <taxon>Paenibacillus</taxon>
    </lineage>
</organism>
<feature type="transmembrane region" description="Helical" evidence="6">
    <location>
        <begin position="87"/>
        <end position="106"/>
    </location>
</feature>
<evidence type="ECO:0000256" key="1">
    <source>
        <dbReference type="ARBA" id="ARBA00004141"/>
    </source>
</evidence>
<keyword evidence="2 6" id="KW-0812">Transmembrane</keyword>
<dbReference type="EMBL" id="LYPA01000074">
    <property type="protein sequence ID" value="OBR63232.1"/>
    <property type="molecule type" value="Genomic_DNA"/>
</dbReference>
<evidence type="ECO:0000313" key="8">
    <source>
        <dbReference type="EMBL" id="OBR63232.1"/>
    </source>
</evidence>
<dbReference type="OrthoDB" id="9816361at2"/>
<feature type="region of interest" description="Disordered" evidence="5">
    <location>
        <begin position="30"/>
        <end position="73"/>
    </location>
</feature>
<dbReference type="AlphaFoldDB" id="A0A1A5YCB2"/>
<name>A0A1A5YCB2_9BACL</name>
<comment type="caution">
    <text evidence="8">The sequence shown here is derived from an EMBL/GenBank/DDBJ whole genome shotgun (WGS) entry which is preliminary data.</text>
</comment>
<evidence type="ECO:0000256" key="4">
    <source>
        <dbReference type="ARBA" id="ARBA00023136"/>
    </source>
</evidence>
<accession>A0A1A5YCB2</accession>
<evidence type="ECO:0000256" key="3">
    <source>
        <dbReference type="ARBA" id="ARBA00022989"/>
    </source>
</evidence>
<comment type="subcellular location">
    <subcellularLocation>
        <location evidence="1">Membrane</location>
        <topology evidence="1">Multi-pass membrane protein</topology>
    </subcellularLocation>
</comment>
<evidence type="ECO:0000259" key="7">
    <source>
        <dbReference type="Pfam" id="PF05154"/>
    </source>
</evidence>
<dbReference type="STRING" id="1844972.A7K91_25100"/>
<dbReference type="GO" id="GO:0016020">
    <property type="term" value="C:membrane"/>
    <property type="evidence" value="ECO:0007669"/>
    <property type="project" value="UniProtKB-SubCell"/>
</dbReference>
<evidence type="ECO:0000256" key="2">
    <source>
        <dbReference type="ARBA" id="ARBA00022692"/>
    </source>
</evidence>
<proteinExistence type="predicted"/>
<keyword evidence="4 6" id="KW-0472">Membrane</keyword>
<feature type="compositionally biased region" description="Low complexity" evidence="5">
    <location>
        <begin position="48"/>
        <end position="73"/>
    </location>
</feature>
<dbReference type="Proteomes" id="UP000092024">
    <property type="component" value="Unassembled WGS sequence"/>
</dbReference>